<dbReference type="EMBL" id="WMET01000006">
    <property type="protein sequence ID" value="MYL21728.1"/>
    <property type="molecule type" value="Genomic_DNA"/>
</dbReference>
<dbReference type="InterPro" id="IPR011006">
    <property type="entry name" value="CheY-like_superfamily"/>
</dbReference>
<dbReference type="Gene3D" id="3.40.50.2300">
    <property type="match status" value="1"/>
</dbReference>
<dbReference type="Gene3D" id="2.40.50.1020">
    <property type="entry name" value="LytTr DNA-binding domain"/>
    <property type="match status" value="1"/>
</dbReference>
<dbReference type="Proteomes" id="UP000460949">
    <property type="component" value="Unassembled WGS sequence"/>
</dbReference>
<evidence type="ECO:0000259" key="3">
    <source>
        <dbReference type="PROSITE" id="PS50930"/>
    </source>
</evidence>
<keyword evidence="1" id="KW-0597">Phosphoprotein</keyword>
<dbReference type="Pfam" id="PF00072">
    <property type="entry name" value="Response_reg"/>
    <property type="match status" value="1"/>
</dbReference>
<gene>
    <name evidence="4" type="ORF">GLW04_17655</name>
</gene>
<dbReference type="PANTHER" id="PTHR37299">
    <property type="entry name" value="TRANSCRIPTIONAL REGULATOR-RELATED"/>
    <property type="match status" value="1"/>
</dbReference>
<proteinExistence type="predicted"/>
<dbReference type="PROSITE" id="PS50110">
    <property type="entry name" value="RESPONSE_REGULATORY"/>
    <property type="match status" value="1"/>
</dbReference>
<dbReference type="OrthoDB" id="9809318at2"/>
<evidence type="ECO:0000313" key="5">
    <source>
        <dbReference type="Proteomes" id="UP000460949"/>
    </source>
</evidence>
<feature type="modified residue" description="4-aspartylphosphate" evidence="1">
    <location>
        <position position="56"/>
    </location>
</feature>
<dbReference type="InterPro" id="IPR046947">
    <property type="entry name" value="LytR-like"/>
</dbReference>
<name>A0A845DXB7_9BACI</name>
<dbReference type="PANTHER" id="PTHR37299:SF1">
    <property type="entry name" value="STAGE 0 SPORULATION PROTEIN A HOMOLOG"/>
    <property type="match status" value="1"/>
</dbReference>
<evidence type="ECO:0000259" key="2">
    <source>
        <dbReference type="PROSITE" id="PS50110"/>
    </source>
</evidence>
<dbReference type="AlphaFoldDB" id="A0A845DXB7"/>
<feature type="domain" description="HTH LytTR-type" evidence="3">
    <location>
        <begin position="137"/>
        <end position="242"/>
    </location>
</feature>
<dbReference type="InterPro" id="IPR007492">
    <property type="entry name" value="LytTR_DNA-bd_dom"/>
</dbReference>
<accession>A0A845DXB7</accession>
<dbReference type="PROSITE" id="PS50930">
    <property type="entry name" value="HTH_LYTTR"/>
    <property type="match status" value="1"/>
</dbReference>
<organism evidence="4 5">
    <name type="scientific">Halobacillus litoralis</name>
    <dbReference type="NCBI Taxonomy" id="45668"/>
    <lineage>
        <taxon>Bacteria</taxon>
        <taxon>Bacillati</taxon>
        <taxon>Bacillota</taxon>
        <taxon>Bacilli</taxon>
        <taxon>Bacillales</taxon>
        <taxon>Bacillaceae</taxon>
        <taxon>Halobacillus</taxon>
    </lineage>
</organism>
<sequence length="242" mass="28210">MTDIRVLIVDDERFSREELSFLLQPFERMKVVGEAASGDEAIVAALKYQPDVMFLDVEMPKMDGLAVAAAIKDLKKVPEIVFATAYPDFAVEAFRHQALDYLLKPFDEDQLAETIKRIEKKLQLQEDHHPVTVPSKFAVEVDDTIEYLNPSDILYVYREDRTTKIVGRTAVYETNDPLKDVEERLQPFSFFRIHKSYLVNLDYIYRLTPWFNGAWQLELRGAEEKLSVSRNYVKDLRRKLEL</sequence>
<dbReference type="InterPro" id="IPR001789">
    <property type="entry name" value="Sig_transdc_resp-reg_receiver"/>
</dbReference>
<dbReference type="RefSeq" id="WP_160839671.1">
    <property type="nucleotide sequence ID" value="NZ_WMET01000006.1"/>
</dbReference>
<comment type="caution">
    <text evidence="4">The sequence shown here is derived from an EMBL/GenBank/DDBJ whole genome shotgun (WGS) entry which is preliminary data.</text>
</comment>
<evidence type="ECO:0000256" key="1">
    <source>
        <dbReference type="PROSITE-ProRule" id="PRU00169"/>
    </source>
</evidence>
<feature type="domain" description="Response regulatory" evidence="2">
    <location>
        <begin position="5"/>
        <end position="119"/>
    </location>
</feature>
<dbReference type="Pfam" id="PF04397">
    <property type="entry name" value="LytTR"/>
    <property type="match status" value="1"/>
</dbReference>
<reference evidence="4 5" key="1">
    <citation type="submission" date="2019-11" db="EMBL/GenBank/DDBJ databases">
        <title>Genome sequences of 17 halophilic strains isolated from different environments.</title>
        <authorList>
            <person name="Furrow R.E."/>
        </authorList>
    </citation>
    <scope>NUCLEOTIDE SEQUENCE [LARGE SCALE GENOMIC DNA]</scope>
    <source>
        <strain evidence="4 5">22511_23_Filter</strain>
    </source>
</reference>
<evidence type="ECO:0000313" key="4">
    <source>
        <dbReference type="EMBL" id="MYL21728.1"/>
    </source>
</evidence>
<dbReference type="GO" id="GO:0003677">
    <property type="term" value="F:DNA binding"/>
    <property type="evidence" value="ECO:0007669"/>
    <property type="project" value="InterPro"/>
</dbReference>
<dbReference type="SUPFAM" id="SSF52172">
    <property type="entry name" value="CheY-like"/>
    <property type="match status" value="1"/>
</dbReference>
<dbReference type="GO" id="GO:0000156">
    <property type="term" value="F:phosphorelay response regulator activity"/>
    <property type="evidence" value="ECO:0007669"/>
    <property type="project" value="InterPro"/>
</dbReference>
<dbReference type="SMART" id="SM00448">
    <property type="entry name" value="REC"/>
    <property type="match status" value="1"/>
</dbReference>
<protein>
    <submittedName>
        <fullName evidence="4">Response regulator</fullName>
    </submittedName>
</protein>
<dbReference type="SMART" id="SM00850">
    <property type="entry name" value="LytTR"/>
    <property type="match status" value="1"/>
</dbReference>